<dbReference type="FunCoup" id="A7TNZ6">
    <property type="interactions" value="22"/>
</dbReference>
<dbReference type="GO" id="GO:0005886">
    <property type="term" value="C:plasma membrane"/>
    <property type="evidence" value="ECO:0007669"/>
    <property type="project" value="TreeGrafter"/>
</dbReference>
<name>A7TNZ6_VANPO</name>
<feature type="compositionally biased region" description="Polar residues" evidence="5">
    <location>
        <begin position="538"/>
        <end position="571"/>
    </location>
</feature>
<sequence length="607" mass="70451">MNSNYVRQAASQINRYHNHQHNGTTHQFLQLLNETILTPFGDICKANIITSGYYSLVYQSKLLVNNHSSNFPILFISCLGRNDTYYFKDFLEQIETIVIPTNDDNKPVQLFHHFLNQNTFLNGLIMITFVASFICFGSWMIYLILLLLPVTNHNSKRKLVHVYILASCIFESGINGVAIKYVYKPEYLENYEDPAYFERKIISSRTFKVFELLVNFLCCINWINIIYYMHHNSKRIVTKIIPFPECIRNNRNRFIVLGGLLLTLVDELFYTLLLTDVSFLYVSISYKIIEGFSYILFSSLVVAYIWHDFGYTLRPNHVQDKNRKLTFGEVTKILWRSYHSTVPLIIYNAIVILLLFCVFFFFVANKFNKFSWRYGILRFLKLLVTINTWGLIGVFERRASILGKETVLGRKIDNTDRFFVDPALDYLTGNEKSFDEETGNLDSGNELNTMNSSTFIGDERLLDQSRKSSSVRQLSFPKNIWSSSMKSMKKKKLYNTFKNSSDSAGIPFSQINSSSKEYSSNSGGRNGSENRLPKTKRNLSSLKNIVAKTSDTYRSNTSLTRQRSQDSNLEMQSGGHFYYNHETYEEDDENSSVETELTRNVLFNHEI</sequence>
<evidence type="ECO:0008006" key="9">
    <source>
        <dbReference type="Google" id="ProtNLM"/>
    </source>
</evidence>
<feature type="transmembrane region" description="Helical" evidence="6">
    <location>
        <begin position="160"/>
        <end position="183"/>
    </location>
</feature>
<keyword evidence="4 6" id="KW-0472">Membrane</keyword>
<keyword evidence="2 6" id="KW-0812">Transmembrane</keyword>
<dbReference type="PANTHER" id="PTHR35779">
    <property type="entry name" value="PH-RESPONSE REGULATOR PROTEIN PALH/RIM21"/>
    <property type="match status" value="1"/>
</dbReference>
<feature type="transmembrane region" description="Helical" evidence="6">
    <location>
        <begin position="212"/>
        <end position="229"/>
    </location>
</feature>
<dbReference type="InParanoid" id="A7TNZ6"/>
<evidence type="ECO:0000256" key="1">
    <source>
        <dbReference type="ARBA" id="ARBA00004141"/>
    </source>
</evidence>
<feature type="transmembrane region" description="Helical" evidence="6">
    <location>
        <begin position="124"/>
        <end position="148"/>
    </location>
</feature>
<comment type="subcellular location">
    <subcellularLocation>
        <location evidence="1">Membrane</location>
        <topology evidence="1">Multi-pass membrane protein</topology>
    </subcellularLocation>
</comment>
<feature type="compositionally biased region" description="Low complexity" evidence="5">
    <location>
        <begin position="509"/>
        <end position="530"/>
    </location>
</feature>
<keyword evidence="3 6" id="KW-1133">Transmembrane helix</keyword>
<dbReference type="STRING" id="436907.A7TNZ6"/>
<organism evidence="8">
    <name type="scientific">Vanderwaltozyma polyspora (strain ATCC 22028 / DSM 70294 / BCRC 21397 / CBS 2163 / NBRC 10782 / NRRL Y-8283 / UCD 57-17)</name>
    <name type="common">Kluyveromyces polysporus</name>
    <dbReference type="NCBI Taxonomy" id="436907"/>
    <lineage>
        <taxon>Eukaryota</taxon>
        <taxon>Fungi</taxon>
        <taxon>Dikarya</taxon>
        <taxon>Ascomycota</taxon>
        <taxon>Saccharomycotina</taxon>
        <taxon>Saccharomycetes</taxon>
        <taxon>Saccharomycetales</taxon>
        <taxon>Saccharomycetaceae</taxon>
        <taxon>Vanderwaltozyma</taxon>
    </lineage>
</organism>
<dbReference type="KEGG" id="vpo:Kpol_495p19"/>
<evidence type="ECO:0000256" key="3">
    <source>
        <dbReference type="ARBA" id="ARBA00022989"/>
    </source>
</evidence>
<feature type="transmembrane region" description="Helical" evidence="6">
    <location>
        <begin position="376"/>
        <end position="395"/>
    </location>
</feature>
<dbReference type="PANTHER" id="PTHR35779:SF2">
    <property type="entry name" value="PROTEIN DFG16"/>
    <property type="match status" value="1"/>
</dbReference>
<evidence type="ECO:0000256" key="5">
    <source>
        <dbReference type="SAM" id="MobiDB-lite"/>
    </source>
</evidence>
<feature type="region of interest" description="Disordered" evidence="5">
    <location>
        <begin position="505"/>
        <end position="573"/>
    </location>
</feature>
<dbReference type="OrthoDB" id="4033945at2759"/>
<dbReference type="EMBL" id="DS480436">
    <property type="protein sequence ID" value="EDO16021.1"/>
    <property type="molecule type" value="Genomic_DNA"/>
</dbReference>
<accession>A7TNZ6</accession>
<feature type="transmembrane region" description="Helical" evidence="6">
    <location>
        <begin position="254"/>
        <end position="273"/>
    </location>
</feature>
<evidence type="ECO:0000256" key="2">
    <source>
        <dbReference type="ARBA" id="ARBA00022692"/>
    </source>
</evidence>
<feature type="transmembrane region" description="Helical" evidence="6">
    <location>
        <begin position="344"/>
        <end position="364"/>
    </location>
</feature>
<evidence type="ECO:0000256" key="6">
    <source>
        <dbReference type="SAM" id="Phobius"/>
    </source>
</evidence>
<dbReference type="OMA" id="WNDYHET"/>
<dbReference type="AlphaFoldDB" id="A7TNZ6"/>
<dbReference type="InterPro" id="IPR014844">
    <property type="entry name" value="PalH"/>
</dbReference>
<evidence type="ECO:0000313" key="8">
    <source>
        <dbReference type="Proteomes" id="UP000000267"/>
    </source>
</evidence>
<evidence type="ECO:0000313" key="7">
    <source>
        <dbReference type="EMBL" id="EDO16021.1"/>
    </source>
</evidence>
<dbReference type="HOGENOM" id="CLU_031414_0_0_1"/>
<gene>
    <name evidence="7" type="ORF">Kpol_495p19</name>
</gene>
<feature type="transmembrane region" description="Helical" evidence="6">
    <location>
        <begin position="279"/>
        <end position="306"/>
    </location>
</feature>
<dbReference type="PhylomeDB" id="A7TNZ6"/>
<dbReference type="GeneID" id="5544146"/>
<protein>
    <recommendedName>
        <fullName evidence="9">Protein DFG16</fullName>
    </recommendedName>
</protein>
<keyword evidence="8" id="KW-1185">Reference proteome</keyword>
<reference evidence="7 8" key="1">
    <citation type="journal article" date="2007" name="Proc. Natl. Acad. Sci. U.S.A.">
        <title>Independent sorting-out of thousands of duplicated gene pairs in two yeast species descended from a whole-genome duplication.</title>
        <authorList>
            <person name="Scannell D.R."/>
            <person name="Frank A.C."/>
            <person name="Conant G.C."/>
            <person name="Byrne K.P."/>
            <person name="Woolfit M."/>
            <person name="Wolfe K.H."/>
        </authorList>
    </citation>
    <scope>NUCLEOTIDE SEQUENCE [LARGE SCALE GENOMIC DNA]</scope>
    <source>
        <strain evidence="8">ATCC 22028 / DSM 70294 / BCRC 21397 / CBS 2163 / NBRC 10782 / NRRL Y-8283 / UCD 57-17</strain>
    </source>
</reference>
<dbReference type="eggNOG" id="ENOG502RJKI">
    <property type="taxonomic scope" value="Eukaryota"/>
</dbReference>
<dbReference type="RefSeq" id="XP_001643879.1">
    <property type="nucleotide sequence ID" value="XM_001643829.1"/>
</dbReference>
<proteinExistence type="predicted"/>
<dbReference type="Pfam" id="PF08733">
    <property type="entry name" value="PalH"/>
    <property type="match status" value="1"/>
</dbReference>
<evidence type="ECO:0000256" key="4">
    <source>
        <dbReference type="ARBA" id="ARBA00023136"/>
    </source>
</evidence>
<dbReference type="GO" id="GO:0071467">
    <property type="term" value="P:cellular response to pH"/>
    <property type="evidence" value="ECO:0007669"/>
    <property type="project" value="TreeGrafter"/>
</dbReference>
<dbReference type="Proteomes" id="UP000000267">
    <property type="component" value="Unassembled WGS sequence"/>
</dbReference>